<dbReference type="RefSeq" id="WP_135443797.1">
    <property type="nucleotide sequence ID" value="NZ_SRLE01000007.1"/>
</dbReference>
<dbReference type="AlphaFoldDB" id="A0A4Z0M232"/>
<evidence type="ECO:0000313" key="2">
    <source>
        <dbReference type="Proteomes" id="UP000298050"/>
    </source>
</evidence>
<dbReference type="EMBL" id="SRLE01000007">
    <property type="protein sequence ID" value="TGD73540.1"/>
    <property type="molecule type" value="Genomic_DNA"/>
</dbReference>
<keyword evidence="2" id="KW-1185">Reference proteome</keyword>
<proteinExistence type="predicted"/>
<protein>
    <submittedName>
        <fullName evidence="1">Uncharacterized protein</fullName>
    </submittedName>
</protein>
<accession>A0A4Z0M232</accession>
<name>A0A4Z0M232_9GAMM</name>
<evidence type="ECO:0000313" key="1">
    <source>
        <dbReference type="EMBL" id="TGD73540.1"/>
    </source>
</evidence>
<dbReference type="OrthoDB" id="9827602at2"/>
<gene>
    <name evidence="1" type="ORF">E4634_10965</name>
</gene>
<dbReference type="Proteomes" id="UP000298050">
    <property type="component" value="Unassembled WGS sequence"/>
</dbReference>
<reference evidence="1 2" key="1">
    <citation type="submission" date="2019-04" db="EMBL/GenBank/DDBJ databases">
        <title>Taxonomy of novel Haliea sp. from mangrove soil of West Coast of India.</title>
        <authorList>
            <person name="Verma A."/>
            <person name="Kumar P."/>
            <person name="Krishnamurthi S."/>
        </authorList>
    </citation>
    <scope>NUCLEOTIDE SEQUENCE [LARGE SCALE GENOMIC DNA]</scope>
    <source>
        <strain evidence="1 2">SAOS-164</strain>
    </source>
</reference>
<sequence length="357" mass="40046">MSNDVLDACIEQVLDHPSFAEVTRESLLSCERFCDVLREARHEDILELQEALEEIALETDDHNEASGFLMMLITLGGAGEVATGGTPDCTSHADPMNTAAAAAKGEIPVADVEQFRAWAFTVPREQRSEAYLAALNALTRRVGKIEEDDYQARLAHHQINVLLHYILRDAREMLEFGNYAFDNVNSDFPMREQIPDQLWEAFNHRDASEVESLVAHWWGPGSVLPQDLPIALEWQRGGLISIHKGKKYLQAIAEYLLHYCTPGEDEDDIPPRPSHGIEAIALDPFLADELYEALATQGGYRWLISEETAQRVAYLNAMFEAGALNRDRIVAALDHGISKKWDKPLLPRYQALRAALD</sequence>
<organism evidence="1 2">
    <name type="scientific">Mangrovimicrobium sediminis</name>
    <dbReference type="NCBI Taxonomy" id="2562682"/>
    <lineage>
        <taxon>Bacteria</taxon>
        <taxon>Pseudomonadati</taxon>
        <taxon>Pseudomonadota</taxon>
        <taxon>Gammaproteobacteria</taxon>
        <taxon>Cellvibrionales</taxon>
        <taxon>Halieaceae</taxon>
        <taxon>Mangrovimicrobium</taxon>
    </lineage>
</organism>
<comment type="caution">
    <text evidence="1">The sequence shown here is derived from an EMBL/GenBank/DDBJ whole genome shotgun (WGS) entry which is preliminary data.</text>
</comment>